<name>A0ABP9ZLH2_9GAMM</name>
<accession>A0ABP9ZLH2</accession>
<keyword evidence="2" id="KW-1185">Reference proteome</keyword>
<dbReference type="SUPFAM" id="SSF56784">
    <property type="entry name" value="HAD-like"/>
    <property type="match status" value="1"/>
</dbReference>
<evidence type="ECO:0000313" key="2">
    <source>
        <dbReference type="Proteomes" id="UP001486808"/>
    </source>
</evidence>
<dbReference type="Proteomes" id="UP001486808">
    <property type="component" value="Unassembled WGS sequence"/>
</dbReference>
<sequence length="186" mass="19748">MPHPQIEAVIFDVAGTLLPCDAHRTTSTSLLPEAAELLSHLSANQQRIGLLTQQPLQLPSALDHYPCLSTEQTRRGAPAPDLPVLAAIALESHALRQCVLVSGSDAGIAAGLNAGMWTVGTALSGSLEHATMADWQAMPAAERDQLRMQATITLLNAGAHYVIDAVDELAHCLTDIAQRLHKGERA</sequence>
<gene>
    <name evidence="1" type="ORF">NBRC116187_06780</name>
</gene>
<protein>
    <submittedName>
        <fullName evidence="1">Phosphatase</fullName>
    </submittedName>
</protein>
<proteinExistence type="predicted"/>
<dbReference type="EMBL" id="BAABWD010000001">
    <property type="protein sequence ID" value="GAA6130318.1"/>
    <property type="molecule type" value="Genomic_DNA"/>
</dbReference>
<dbReference type="InterPro" id="IPR023214">
    <property type="entry name" value="HAD_sf"/>
</dbReference>
<reference evidence="1 2" key="1">
    <citation type="submission" date="2024-04" db="EMBL/GenBank/DDBJ databases">
        <title>Draft genome sequence of Halopseudomonas sabulinigri NBRC 116187.</title>
        <authorList>
            <person name="Miyakawa T."/>
            <person name="Kusuya Y."/>
            <person name="Miura T."/>
        </authorList>
    </citation>
    <scope>NUCLEOTIDE SEQUENCE [LARGE SCALE GENOMIC DNA]</scope>
    <source>
        <strain evidence="1 2">4NH20-0042</strain>
    </source>
</reference>
<dbReference type="InterPro" id="IPR036412">
    <property type="entry name" value="HAD-like_sf"/>
</dbReference>
<dbReference type="RefSeq" id="WP_353386458.1">
    <property type="nucleotide sequence ID" value="NZ_BAABWD010000001.1"/>
</dbReference>
<comment type="caution">
    <text evidence="1">The sequence shown here is derived from an EMBL/GenBank/DDBJ whole genome shotgun (WGS) entry which is preliminary data.</text>
</comment>
<evidence type="ECO:0000313" key="1">
    <source>
        <dbReference type="EMBL" id="GAA6130318.1"/>
    </source>
</evidence>
<organism evidence="1 2">
    <name type="scientific">Halopseudomonas sabulinigri</name>
    <dbReference type="NCBI Taxonomy" id="472181"/>
    <lineage>
        <taxon>Bacteria</taxon>
        <taxon>Pseudomonadati</taxon>
        <taxon>Pseudomonadota</taxon>
        <taxon>Gammaproteobacteria</taxon>
        <taxon>Pseudomonadales</taxon>
        <taxon>Pseudomonadaceae</taxon>
        <taxon>Halopseudomonas</taxon>
    </lineage>
</organism>
<dbReference type="Gene3D" id="3.40.50.1000">
    <property type="entry name" value="HAD superfamily/HAD-like"/>
    <property type="match status" value="1"/>
</dbReference>